<evidence type="ECO:0000313" key="2">
    <source>
        <dbReference type="EMBL" id="EMY76793.1"/>
    </source>
</evidence>
<sequence length="40" mass="4565">MFIGVLSKLRFKFKINKGNRNESNPQGEIHRSISFNNSGV</sequence>
<evidence type="ECO:0000256" key="1">
    <source>
        <dbReference type="SAM" id="MobiDB-lite"/>
    </source>
</evidence>
<dbReference type="Proteomes" id="UP000012313">
    <property type="component" value="Unassembled WGS sequence"/>
</dbReference>
<reference evidence="2" key="1">
    <citation type="submission" date="2013-03" db="EMBL/GenBank/DDBJ databases">
        <authorList>
            <person name="Harkins D.M."/>
            <person name="Durkin A.S."/>
            <person name="Brinkac L.M."/>
            <person name="Haft D.H."/>
            <person name="Selengut J.D."/>
            <person name="Sanka R."/>
            <person name="DePew J."/>
            <person name="Purushe J."/>
            <person name="Hartskeerl R.A."/>
            <person name="Ahmed A."/>
            <person name="van der Linden H."/>
            <person name="Goris M.G.A."/>
            <person name="Vinetz J.M."/>
            <person name="Sutton G.G."/>
            <person name="Nierman W.C."/>
            <person name="Fouts D.E."/>
        </authorList>
    </citation>
    <scope>NUCLEOTIDE SEQUENCE [LARGE SCALE GENOMIC DNA]</scope>
    <source>
        <strain evidence="2">ICFT</strain>
    </source>
</reference>
<organism evidence="2 3">
    <name type="scientific">Leptospira weilii serovar Ranarum str. ICFT</name>
    <dbReference type="NCBI Taxonomy" id="1218598"/>
    <lineage>
        <taxon>Bacteria</taxon>
        <taxon>Pseudomonadati</taxon>
        <taxon>Spirochaetota</taxon>
        <taxon>Spirochaetia</taxon>
        <taxon>Leptospirales</taxon>
        <taxon>Leptospiraceae</taxon>
        <taxon>Leptospira</taxon>
    </lineage>
</organism>
<dbReference type="EMBL" id="AOHC02000041">
    <property type="protein sequence ID" value="EMY76793.1"/>
    <property type="molecule type" value="Genomic_DNA"/>
</dbReference>
<protein>
    <submittedName>
        <fullName evidence="2">Uncharacterized protein</fullName>
    </submittedName>
</protein>
<proteinExistence type="predicted"/>
<gene>
    <name evidence="2" type="ORF">LEP1GSC060_3181</name>
</gene>
<dbReference type="AlphaFoldDB" id="N1WLW8"/>
<accession>N1WLW8</accession>
<feature type="region of interest" description="Disordered" evidence="1">
    <location>
        <begin position="18"/>
        <end position="40"/>
    </location>
</feature>
<name>N1WLW8_9LEPT</name>
<keyword evidence="3" id="KW-1185">Reference proteome</keyword>
<evidence type="ECO:0000313" key="3">
    <source>
        <dbReference type="Proteomes" id="UP000012313"/>
    </source>
</evidence>
<comment type="caution">
    <text evidence="2">The sequence shown here is derived from an EMBL/GenBank/DDBJ whole genome shotgun (WGS) entry which is preliminary data.</text>
</comment>